<dbReference type="Pfam" id="PF12785">
    <property type="entry name" value="VESA1_N"/>
    <property type="match status" value="2"/>
</dbReference>
<proteinExistence type="predicted"/>
<keyword evidence="2" id="KW-0812">Transmembrane</keyword>
<dbReference type="RefSeq" id="XP_067716228.1">
    <property type="nucleotide sequence ID" value="XM_067860127.1"/>
</dbReference>
<dbReference type="GeneID" id="94195640"/>
<evidence type="ECO:0000256" key="1">
    <source>
        <dbReference type="SAM" id="Coils"/>
    </source>
</evidence>
<keyword evidence="1" id="KW-0175">Coiled coil</keyword>
<keyword evidence="2" id="KW-1133">Transmembrane helix</keyword>
<organism evidence="3 4">
    <name type="scientific">Babesia caballi</name>
    <dbReference type="NCBI Taxonomy" id="5871"/>
    <lineage>
        <taxon>Eukaryota</taxon>
        <taxon>Sar</taxon>
        <taxon>Alveolata</taxon>
        <taxon>Apicomplexa</taxon>
        <taxon>Aconoidasida</taxon>
        <taxon>Piroplasmida</taxon>
        <taxon>Babesiidae</taxon>
        <taxon>Babesia</taxon>
    </lineage>
</organism>
<gene>
    <name evidence="3" type="ORF">BcabD6B2_35940</name>
</gene>
<reference evidence="3 4" key="1">
    <citation type="submission" date="2021-06" db="EMBL/GenBank/DDBJ databases">
        <title>Genome sequence of Babesia caballi.</title>
        <authorList>
            <person name="Yamagishi J."/>
            <person name="Kidaka T."/>
            <person name="Ochi A."/>
        </authorList>
    </citation>
    <scope>NUCLEOTIDE SEQUENCE [LARGE SCALE GENOMIC DNA]</scope>
    <source>
        <strain evidence="3">USDA-D6B2</strain>
    </source>
</reference>
<feature type="transmembrane region" description="Helical" evidence="2">
    <location>
        <begin position="1381"/>
        <end position="1398"/>
    </location>
</feature>
<comment type="caution">
    <text evidence="3">The sequence shown here is derived from an EMBL/GenBank/DDBJ whole genome shotgun (WGS) entry which is preliminary data.</text>
</comment>
<dbReference type="EMBL" id="BPLF01000003">
    <property type="protein sequence ID" value="GIX64159.1"/>
    <property type="molecule type" value="Genomic_DNA"/>
</dbReference>
<keyword evidence="4" id="KW-1185">Reference proteome</keyword>
<sequence>MSAAPKKLTEPPTNLKEAIDWVLCMSGNDGRRGGREAIKMLAEKVIGLVGPLNHGGRNYGHVHGQHIGTLLGGDFSGSGYGAGNYKPIESLGNGLRVLIGWQGGTVGQNGVGKPGGYQSSYSDENPSQTVKDEKAAKTFLGSIPLIFFALGFLYWQCKGGWAGKDLSDGPMKAFLDALGFPAEQLNKDTDGSQISAMFAHFDEFRNVDPTPTFPAFLKKVDKESKKIFQATPSHVPLYAICLIALRYMKNKSTLTTDRIPQTKKEIIDMLSELREAVKSLDGSNLTKFSNAYLELNTAITDAMKSTESTSPPAGPIAGTLSTLGLGGGAAAAYLFNLGGAKTLIALHLPLLISLFDCPCNLKEAIDWILRVTGKDGVGGTDGTNDLTEQVKNLLNEVKDVVPGLKKDEFENVKSALTQGKGDNLITKLAEGLQQFIGYEPGSSNITGKITGGGILPANVARHQVCNAVLNFVIRFLEGLSKVNEALYKQNVLAVIVKLRKCVGTGKVPQGFKVLVEGIKEKVEKGFDSKINTGKPVKTSEVFQALHSFSKTYLNSLERQLNITSETSAVQSYITTFAGALKPDGSNTLSNLFNALKTLFENQEINAALQTTNAPLTLIQNKLENNINSVKNSVKQLAGEINKLNNEKGVDAKPANAAVFTAVRDAATAFIAELQTKTYTSLYDKHKNPEAEWSKVSSDDEQTKCAKIFLGCLPLYYQALTYIYWGCHDNGGGWRNQTLAGGTMRSYFDSQGFVSPYVESSRTGAHMADSALKGFSEFQAAASSLNDSKYPYVKFTNQLQEAVKTERSTNLTSKCPLSGLYMLCTCYIQCQQMTIAKSAVHAPKTIREMLYFLAALQFSPQYDAFDRYVTEYFKAVTGNPSQHADSELKLQVADSGITPKPGSSSSSDTLSAADVKSYLASTFLLPPSLLGWLQEPSTSGDPWLHSIFSNSQFNLSIPSSGAGLFNALSNYSYALQFQLSFLYIQCRDTYTKACGWNQCTYGKGINSDPQRRIVQSHICVTGCTTGGQHTNGNHPKPDECKHDGCGSQSNKPSPLQAFLTDKLKGLCRKHPGTSSHLATCSGSLCHVPMGFAGKLRTDAGGGLNIAYALGSFCGGFNTPLRQLSEKLGCLTKRTPRTLGDMFGFTWHLKGQLAKSFDNITNAEWLKNLVGHTPFSNNLIEEHGKNLTKFVGTDHTSHGNSPADLTALYSSGCNQKNQNCGPYLYPLTHSDGATFGKPAPYASTYLSWVLYLTDELETGLQELLDTFKNIDCSKTGCRGNTTGSKCGKNHANGTHGSNNDCSCDSVVHCGGVLPLLYRYGFTFSDMGALFGEGTNGTKTKRTCEHFHTQLQSVINGEPLRDLFTSIDAFLFLFRKYFLGNNSGFWSIYICLILYTFFFLLDTLHVRSHLKLTSSHTVPPLALLTSGHPVPVTKLTKPTYFIP</sequence>
<name>A0AAV4LWJ2_BABCB</name>
<evidence type="ECO:0000313" key="3">
    <source>
        <dbReference type="EMBL" id="GIX64159.1"/>
    </source>
</evidence>
<accession>A0AAV4LWJ2</accession>
<protein>
    <submittedName>
        <fullName evidence="3">Variant erythrocyte surface antigen-1 family protein</fullName>
    </submittedName>
</protein>
<dbReference type="Proteomes" id="UP001497744">
    <property type="component" value="Unassembled WGS sequence"/>
</dbReference>
<dbReference type="InterPro" id="IPR024751">
    <property type="entry name" value="VESA1"/>
</dbReference>
<feature type="coiled-coil region" evidence="1">
    <location>
        <begin position="619"/>
        <end position="646"/>
    </location>
</feature>
<evidence type="ECO:0000313" key="4">
    <source>
        <dbReference type="Proteomes" id="UP001497744"/>
    </source>
</evidence>
<evidence type="ECO:0000256" key="2">
    <source>
        <dbReference type="SAM" id="Phobius"/>
    </source>
</evidence>
<keyword evidence="2" id="KW-0472">Membrane</keyword>